<evidence type="ECO:0000313" key="3">
    <source>
        <dbReference type="Proteomes" id="UP000812982"/>
    </source>
</evidence>
<evidence type="ECO:0000256" key="1">
    <source>
        <dbReference type="SAM" id="MobiDB-lite"/>
    </source>
</evidence>
<gene>
    <name evidence="2" type="ORF">FR943_04765</name>
</gene>
<organism evidence="2 3">
    <name type="scientific">[Mycobacterium] fortunisiensis</name>
    <dbReference type="NCBI Taxonomy" id="2600579"/>
    <lineage>
        <taxon>Bacteria</taxon>
        <taxon>Bacillati</taxon>
        <taxon>Actinomycetota</taxon>
        <taxon>Actinomycetes</taxon>
        <taxon>Mycobacteriales</taxon>
        <taxon>Mycobacteriaceae</taxon>
        <taxon>Mycolicibacterium</taxon>
    </lineage>
</organism>
<dbReference type="Proteomes" id="UP000812982">
    <property type="component" value="Unassembled WGS sequence"/>
</dbReference>
<protein>
    <submittedName>
        <fullName evidence="2">Intersectin-EH binding protein Ibp1</fullName>
    </submittedName>
</protein>
<comment type="caution">
    <text evidence="2">The sequence shown here is derived from an EMBL/GenBank/DDBJ whole genome shotgun (WGS) entry which is preliminary data.</text>
</comment>
<sequence length="122" mass="11977">MVISGTNSPHVARRLVCAAGVSLAVATGTAGLAPSAPATPLAACPNGESEDTYTGTCVPDLVPNSPEFSSAPNQLPKIDGIPCTGANSGECIGLAEEQQAQGPQPVPQSTVGSSPTVTGHIG</sequence>
<keyword evidence="3" id="KW-1185">Reference proteome</keyword>
<feature type="compositionally biased region" description="Polar residues" evidence="1">
    <location>
        <begin position="98"/>
        <end position="122"/>
    </location>
</feature>
<dbReference type="RefSeq" id="WP_217155194.1">
    <property type="nucleotide sequence ID" value="NZ_VOMB01000006.1"/>
</dbReference>
<reference evidence="2 3" key="1">
    <citation type="journal article" date="2021" name="Sci. Rep.">
        <title>Phenotypic and genomic hallmarks of a novel, potentially pathogenic rapidly growing Mycobacterium species related to the Mycobacterium fortuitum complex.</title>
        <authorList>
            <person name="Gharbi R."/>
            <person name="Khanna V."/>
            <person name="Frigui W."/>
            <person name="Mhenni B."/>
            <person name="Brosch R."/>
            <person name="Mardassi H."/>
        </authorList>
    </citation>
    <scope>NUCLEOTIDE SEQUENCE [LARGE SCALE GENOMIC DNA]</scope>
    <source>
        <strain evidence="2 3">TNTM28</strain>
    </source>
</reference>
<dbReference type="EMBL" id="VOMB01000006">
    <property type="protein sequence ID" value="MBU9763157.1"/>
    <property type="molecule type" value="Genomic_DNA"/>
</dbReference>
<evidence type="ECO:0000313" key="2">
    <source>
        <dbReference type="EMBL" id="MBU9763157.1"/>
    </source>
</evidence>
<accession>A0ABS6KHV0</accession>
<proteinExistence type="predicted"/>
<name>A0ABS6KHV0_9MYCO</name>
<feature type="region of interest" description="Disordered" evidence="1">
    <location>
        <begin position="95"/>
        <end position="122"/>
    </location>
</feature>